<dbReference type="PANTHER" id="PTHR45994:SF1">
    <property type="entry name" value="FI21225P1"/>
    <property type="match status" value="1"/>
</dbReference>
<comment type="caution">
    <text evidence="4">The sequence shown here is derived from an EMBL/GenBank/DDBJ whole genome shotgun (WGS) entry which is preliminary data.</text>
</comment>
<keyword evidence="2" id="KW-0963">Cytoplasm</keyword>
<feature type="compositionally biased region" description="Gly residues" evidence="3">
    <location>
        <begin position="620"/>
        <end position="632"/>
    </location>
</feature>
<dbReference type="GO" id="GO:0005737">
    <property type="term" value="C:cytoplasm"/>
    <property type="evidence" value="ECO:0007669"/>
    <property type="project" value="UniProtKB-SubCell"/>
</dbReference>
<proteinExistence type="predicted"/>
<dbReference type="Gene3D" id="1.25.10.10">
    <property type="entry name" value="Leucine-rich Repeat Variant"/>
    <property type="match status" value="2"/>
</dbReference>
<feature type="non-terminal residue" evidence="4">
    <location>
        <position position="1"/>
    </location>
</feature>
<feature type="compositionally biased region" description="Basic and acidic residues" evidence="3">
    <location>
        <begin position="982"/>
        <end position="999"/>
    </location>
</feature>
<dbReference type="PANTHER" id="PTHR45994">
    <property type="entry name" value="FI21225P1"/>
    <property type="match status" value="1"/>
</dbReference>
<evidence type="ECO:0000256" key="2">
    <source>
        <dbReference type="ARBA" id="ARBA00022490"/>
    </source>
</evidence>
<dbReference type="InterPro" id="IPR011989">
    <property type="entry name" value="ARM-like"/>
</dbReference>
<dbReference type="SUPFAM" id="SSF48371">
    <property type="entry name" value="ARM repeat"/>
    <property type="match status" value="1"/>
</dbReference>
<sequence length="999" mass="113280">QFSKGDVYSSDVANMIQSSLRGDKDKKNYVDQLLKMSQDMLTQMTTLQKQYLTSENNNANANANKAALCTNEWIPHEMMPYIIFYLLDISCNQYLQVEYCDKILSHLTEYLKQLQVPSQTNWNSNSNSNSSSKDLQLPPCMDRPFQVLKSLLKHLGHLAISNSSDQWAVLEKIRYHFARHLLFGEWSSFLPLQQIVIRCLVSLSGLKSAFDQVNDKRLNELKTKFEQTVTEYVRRPLVDALKSKQVTSKNKMLAKALQGLSLVLQSNYKLGCDIVANEEVLNCVIEVVSSEEKSNSDSTNIDNNNNNNNNKSKKSPYQELKYLGIEVLALSCSHQPIRKAVMDSGNTHLFAWILDCPNLLVRAHAANALAKFASIDDDARELALGGNNRGLQVVMAIIADLLHDEKFSDSKSPGKLDLSSSSSSSSILDYDDYDDRMLANKKKIMKSPKEKEEEEEFETFKVPLMNLCIECISYLTLQVEIKLAMVENDDTLLKVLFSLSKTRYFLRNRALRHGLLTVILNCSLSKHDADKALSQKEKQIHKLKKVVAKGLPNNPLKEDEMIHSHAGEDEQISMVQEHLVACNCVYLMYEIIRSTQKENKQIDEYLNEELDDQKKESSTSGGGDSNQTGGGNSASERHKQLQRIKYKPIELESKLQMKIAQVLAMFADANEFRSRADRKKLTQLRGQLIQQNAVRLLLDLFSANSPKDNRNLSEDCEKIRLMSGTALARIGVLLFIYLFLFKIISISIDPRLFNSSHLKPMIVVLLYLIHHSQHELQEYEGLLALCNISSLSEEMREYIMDLQGWSVLRDAFEQSNPQINAAVLECWCNLCTCEKGLLNLKRNSDCDIKIVTVFLRDASLRVLTAVTNILAMASCDEDLCKSIAKFGGVFSLHVVSRNLREALTVLTQHTSYASDKDNAKTKEEQIEIAKHRSILSNVDMTIKNLEHAGFSLTNVYAHGIDQEIMDELQKTAEEDTDDDENDKQGRTNQKDSDDDNERQ</sequence>
<feature type="compositionally biased region" description="Low complexity" evidence="3">
    <location>
        <begin position="296"/>
        <end position="310"/>
    </location>
</feature>
<dbReference type="EMBL" id="ASPP01007814">
    <property type="protein sequence ID" value="ETO26523.1"/>
    <property type="molecule type" value="Genomic_DNA"/>
</dbReference>
<feature type="region of interest" description="Disordered" evidence="3">
    <location>
        <begin position="611"/>
        <end position="639"/>
    </location>
</feature>
<evidence type="ECO:0000313" key="4">
    <source>
        <dbReference type="EMBL" id="ETO26523.1"/>
    </source>
</evidence>
<accession>X6NKT4</accession>
<gene>
    <name evidence="4" type="ORF">RFI_10613</name>
</gene>
<organism evidence="4 5">
    <name type="scientific">Reticulomyxa filosa</name>
    <dbReference type="NCBI Taxonomy" id="46433"/>
    <lineage>
        <taxon>Eukaryota</taxon>
        <taxon>Sar</taxon>
        <taxon>Rhizaria</taxon>
        <taxon>Retaria</taxon>
        <taxon>Foraminifera</taxon>
        <taxon>Monothalamids</taxon>
        <taxon>Reticulomyxidae</taxon>
        <taxon>Reticulomyxa</taxon>
    </lineage>
</organism>
<dbReference type="Proteomes" id="UP000023152">
    <property type="component" value="Unassembled WGS sequence"/>
</dbReference>
<keyword evidence="5" id="KW-1185">Reference proteome</keyword>
<name>X6NKT4_RETFI</name>
<feature type="region of interest" description="Disordered" evidence="3">
    <location>
        <begin position="294"/>
        <end position="315"/>
    </location>
</feature>
<dbReference type="OrthoDB" id="199930at2759"/>
<reference evidence="4 5" key="1">
    <citation type="journal article" date="2013" name="Curr. Biol.">
        <title>The Genome of the Foraminiferan Reticulomyxa filosa.</title>
        <authorList>
            <person name="Glockner G."/>
            <person name="Hulsmann N."/>
            <person name="Schleicher M."/>
            <person name="Noegel A.A."/>
            <person name="Eichinger L."/>
            <person name="Gallinger C."/>
            <person name="Pawlowski J."/>
            <person name="Sierra R."/>
            <person name="Euteneuer U."/>
            <person name="Pillet L."/>
            <person name="Moustafa A."/>
            <person name="Platzer M."/>
            <person name="Groth M."/>
            <person name="Szafranski K."/>
            <person name="Schliwa M."/>
        </authorList>
    </citation>
    <scope>NUCLEOTIDE SEQUENCE [LARGE SCALE GENOMIC DNA]</scope>
</reference>
<protein>
    <submittedName>
        <fullName evidence="4">Uncharacterized protein</fullName>
    </submittedName>
</protein>
<dbReference type="InterPro" id="IPR016024">
    <property type="entry name" value="ARM-type_fold"/>
</dbReference>
<evidence type="ECO:0000256" key="3">
    <source>
        <dbReference type="SAM" id="MobiDB-lite"/>
    </source>
</evidence>
<dbReference type="AlphaFoldDB" id="X6NKT4"/>
<feature type="region of interest" description="Disordered" evidence="3">
    <location>
        <begin position="966"/>
        <end position="999"/>
    </location>
</feature>
<evidence type="ECO:0000256" key="1">
    <source>
        <dbReference type="ARBA" id="ARBA00004496"/>
    </source>
</evidence>
<comment type="subcellular location">
    <subcellularLocation>
        <location evidence="1">Cytoplasm</location>
    </subcellularLocation>
</comment>
<evidence type="ECO:0000313" key="5">
    <source>
        <dbReference type="Proteomes" id="UP000023152"/>
    </source>
</evidence>
<dbReference type="GO" id="GO:0051879">
    <property type="term" value="F:Hsp90 protein binding"/>
    <property type="evidence" value="ECO:0007669"/>
    <property type="project" value="TreeGrafter"/>
</dbReference>
<dbReference type="OMA" id="CHAIVAM"/>